<keyword evidence="1 4" id="KW-0349">Heme</keyword>
<dbReference type="KEGG" id="sedi:EBB79_09615"/>
<feature type="domain" description="Cytochrome c" evidence="5">
    <location>
        <begin position="51"/>
        <end position="137"/>
    </location>
</feature>
<name>A0A3T0N289_9RHOB</name>
<reference evidence="6 7" key="1">
    <citation type="submission" date="2018-10" db="EMBL/GenBank/DDBJ databases">
        <title>Parasedimentitalea marina sp. nov., a psychrophilic bacterium isolated from deep seawater of the New Britain Trench.</title>
        <authorList>
            <person name="Cao J."/>
        </authorList>
    </citation>
    <scope>NUCLEOTIDE SEQUENCE [LARGE SCALE GENOMIC DNA]</scope>
    <source>
        <strain evidence="6 7">W43</strain>
    </source>
</reference>
<organism evidence="6 7">
    <name type="scientific">Parasedimentitalea marina</name>
    <dbReference type="NCBI Taxonomy" id="2483033"/>
    <lineage>
        <taxon>Bacteria</taxon>
        <taxon>Pseudomonadati</taxon>
        <taxon>Pseudomonadota</taxon>
        <taxon>Alphaproteobacteria</taxon>
        <taxon>Rhodobacterales</taxon>
        <taxon>Paracoccaceae</taxon>
        <taxon>Parasedimentitalea</taxon>
    </lineage>
</organism>
<sequence>MNRRYIMLGGGGIVALALIAVWQTRSPNQQIPSESGNGGAIVAVLSPPVEGNAAIGKQIFESACAACHGVNAVGTKGVAPPLIHKTYEPSHHGDEAFQRAAALGVKSHHWPFGDMPPVQGLTRGDVAMIVTYIRELQRANGIL</sequence>
<keyword evidence="3 4" id="KW-0408">Iron</keyword>
<keyword evidence="7" id="KW-1185">Reference proteome</keyword>
<proteinExistence type="predicted"/>
<dbReference type="SUPFAM" id="SSF46626">
    <property type="entry name" value="Cytochrome c"/>
    <property type="match status" value="1"/>
</dbReference>
<evidence type="ECO:0000259" key="5">
    <source>
        <dbReference type="PROSITE" id="PS51007"/>
    </source>
</evidence>
<keyword evidence="2 4" id="KW-0479">Metal-binding</keyword>
<dbReference type="Pfam" id="PF00034">
    <property type="entry name" value="Cytochrom_C"/>
    <property type="match status" value="1"/>
</dbReference>
<evidence type="ECO:0000256" key="3">
    <source>
        <dbReference type="ARBA" id="ARBA00023004"/>
    </source>
</evidence>
<gene>
    <name evidence="6" type="ORF">EBB79_09615</name>
</gene>
<dbReference type="AlphaFoldDB" id="A0A3T0N289"/>
<dbReference type="EMBL" id="CP033219">
    <property type="protein sequence ID" value="AZV78102.1"/>
    <property type="molecule type" value="Genomic_DNA"/>
</dbReference>
<dbReference type="InterPro" id="IPR036909">
    <property type="entry name" value="Cyt_c-like_dom_sf"/>
</dbReference>
<evidence type="ECO:0000313" key="7">
    <source>
        <dbReference type="Proteomes" id="UP000283063"/>
    </source>
</evidence>
<protein>
    <submittedName>
        <fullName evidence="6">Cytochrome c</fullName>
    </submittedName>
</protein>
<dbReference type="RefSeq" id="WP_127748663.1">
    <property type="nucleotide sequence ID" value="NZ_CP033219.1"/>
</dbReference>
<dbReference type="GO" id="GO:0020037">
    <property type="term" value="F:heme binding"/>
    <property type="evidence" value="ECO:0007669"/>
    <property type="project" value="InterPro"/>
</dbReference>
<dbReference type="Proteomes" id="UP000283063">
    <property type="component" value="Chromosome"/>
</dbReference>
<dbReference type="OrthoDB" id="7854060at2"/>
<dbReference type="InterPro" id="IPR009056">
    <property type="entry name" value="Cyt_c-like_dom"/>
</dbReference>
<dbReference type="GO" id="GO:0009055">
    <property type="term" value="F:electron transfer activity"/>
    <property type="evidence" value="ECO:0007669"/>
    <property type="project" value="InterPro"/>
</dbReference>
<evidence type="ECO:0000256" key="4">
    <source>
        <dbReference type="PROSITE-ProRule" id="PRU00433"/>
    </source>
</evidence>
<accession>A0A3T0N289</accession>
<evidence type="ECO:0000256" key="2">
    <source>
        <dbReference type="ARBA" id="ARBA00022723"/>
    </source>
</evidence>
<evidence type="ECO:0000256" key="1">
    <source>
        <dbReference type="ARBA" id="ARBA00022617"/>
    </source>
</evidence>
<dbReference type="GO" id="GO:0046872">
    <property type="term" value="F:metal ion binding"/>
    <property type="evidence" value="ECO:0007669"/>
    <property type="project" value="UniProtKB-KW"/>
</dbReference>
<evidence type="ECO:0000313" key="6">
    <source>
        <dbReference type="EMBL" id="AZV78102.1"/>
    </source>
</evidence>
<dbReference type="Gene3D" id="1.10.760.10">
    <property type="entry name" value="Cytochrome c-like domain"/>
    <property type="match status" value="1"/>
</dbReference>
<dbReference type="PROSITE" id="PS51007">
    <property type="entry name" value="CYTC"/>
    <property type="match status" value="1"/>
</dbReference>